<evidence type="ECO:0000313" key="9">
    <source>
        <dbReference type="Proteomes" id="UP000031338"/>
    </source>
</evidence>
<reference evidence="8 9" key="1">
    <citation type="submission" date="2014-10" db="EMBL/GenBank/DDBJ databases">
        <title>Draft genome sequence of Novosphingobium subterraneum DSM 12447.</title>
        <authorList>
            <person name="Gan H.M."/>
            <person name="Gan H.Y."/>
            <person name="Savka M.A."/>
        </authorList>
    </citation>
    <scope>NUCLEOTIDE SEQUENCE [LARGE SCALE GENOMIC DNA]</scope>
    <source>
        <strain evidence="8 9">DSM 12447</strain>
    </source>
</reference>
<dbReference type="Gene3D" id="1.10.287.950">
    <property type="entry name" value="Methyl-accepting chemotaxis protein"/>
    <property type="match status" value="1"/>
</dbReference>
<evidence type="ECO:0000256" key="5">
    <source>
        <dbReference type="SAM" id="Phobius"/>
    </source>
</evidence>
<sequence>MLDWFETQAPIREKMRLMMLALLGASALTLFDVPAILLFPEHILMLVSGAAVISLVLTFMIMRTVTERICRPYVDTVVRMEALAGGDTESPIRYTNHADCVGRMTKAMEKFRLSIRASTDLETQRRIIDRMNSSLERLAANDLTAEVTEAFPGEYEEMRRNFNAGLASISDALASIRGLAGTVLTGSEEIDAASADLARRNERQAANLQRAATAMNQVTSALGQTAERADTAHRSVASVAAKAAEGHEVAASAMDSMHEIEKSSQEIGRIVGLIDGIAFQTNLLALNAGVEAARAGEAGKGFAVVATEVRALAQRCAEAARDIKGLVDSSTSTVARGVTTVERTRSVLGELNGLIDEISSFITEVASHTAEQVRNLAGVNADVAEMDQMTQQNAAMVEQSAAAARSLSEQANALSAGVGAFLIKDQPSARPRVTGPVVVRSPGAALQSPVKSAAPMQPSGSLALAEDWSEF</sequence>
<dbReference type="CDD" id="cd11386">
    <property type="entry name" value="MCP_signal"/>
    <property type="match status" value="1"/>
</dbReference>
<dbReference type="PROSITE" id="PS50111">
    <property type="entry name" value="CHEMOTAXIS_TRANSDUC_2"/>
    <property type="match status" value="1"/>
</dbReference>
<dbReference type="PATRIC" id="fig|48936.3.peg.2935"/>
<feature type="region of interest" description="Disordered" evidence="4">
    <location>
        <begin position="444"/>
        <end position="471"/>
    </location>
</feature>
<evidence type="ECO:0000313" key="8">
    <source>
        <dbReference type="EMBL" id="KHS44995.1"/>
    </source>
</evidence>
<dbReference type="InterPro" id="IPR051310">
    <property type="entry name" value="MCP_chemotaxis"/>
</dbReference>
<evidence type="ECO:0000256" key="4">
    <source>
        <dbReference type="SAM" id="MobiDB-lite"/>
    </source>
</evidence>
<dbReference type="PROSITE" id="PS50885">
    <property type="entry name" value="HAMP"/>
    <property type="match status" value="1"/>
</dbReference>
<dbReference type="InterPro" id="IPR003660">
    <property type="entry name" value="HAMP_dom"/>
</dbReference>
<dbReference type="AlphaFoldDB" id="A0A0B9A6U0"/>
<organism evidence="8 9">
    <name type="scientific">Novosphingobium subterraneum</name>
    <dbReference type="NCBI Taxonomy" id="48936"/>
    <lineage>
        <taxon>Bacteria</taxon>
        <taxon>Pseudomonadati</taxon>
        <taxon>Pseudomonadota</taxon>
        <taxon>Alphaproteobacteria</taxon>
        <taxon>Sphingomonadales</taxon>
        <taxon>Sphingomonadaceae</taxon>
        <taxon>Novosphingobium</taxon>
    </lineage>
</organism>
<feature type="domain" description="HAMP" evidence="7">
    <location>
        <begin position="122"/>
        <end position="174"/>
    </location>
</feature>
<keyword evidence="5" id="KW-0812">Transmembrane</keyword>
<dbReference type="Proteomes" id="UP000031338">
    <property type="component" value="Unassembled WGS sequence"/>
</dbReference>
<dbReference type="PANTHER" id="PTHR43531:SF11">
    <property type="entry name" value="METHYL-ACCEPTING CHEMOTAXIS PROTEIN 3"/>
    <property type="match status" value="1"/>
</dbReference>
<keyword evidence="5" id="KW-0472">Membrane</keyword>
<dbReference type="Pfam" id="PF00015">
    <property type="entry name" value="MCPsignal"/>
    <property type="match status" value="1"/>
</dbReference>
<dbReference type="SMART" id="SM00304">
    <property type="entry name" value="HAMP"/>
    <property type="match status" value="2"/>
</dbReference>
<dbReference type="SUPFAM" id="SSF58104">
    <property type="entry name" value="Methyl-accepting chemotaxis protein (MCP) signaling domain"/>
    <property type="match status" value="1"/>
</dbReference>
<comment type="similarity">
    <text evidence="2">Belongs to the methyl-accepting chemotaxis (MCP) protein family.</text>
</comment>
<keyword evidence="5" id="KW-1133">Transmembrane helix</keyword>
<evidence type="ECO:0000259" key="7">
    <source>
        <dbReference type="PROSITE" id="PS50885"/>
    </source>
</evidence>
<dbReference type="GO" id="GO:0016020">
    <property type="term" value="C:membrane"/>
    <property type="evidence" value="ECO:0007669"/>
    <property type="project" value="InterPro"/>
</dbReference>
<feature type="domain" description="Methyl-accepting transducer" evidence="6">
    <location>
        <begin position="179"/>
        <end position="408"/>
    </location>
</feature>
<dbReference type="InterPro" id="IPR004089">
    <property type="entry name" value="MCPsignal_dom"/>
</dbReference>
<keyword evidence="3" id="KW-0807">Transducer</keyword>
<protein>
    <submittedName>
        <fullName evidence="8">Methyl-accepting chemotaxis protein</fullName>
    </submittedName>
</protein>
<dbReference type="GO" id="GO:0006935">
    <property type="term" value="P:chemotaxis"/>
    <property type="evidence" value="ECO:0007669"/>
    <property type="project" value="UniProtKB-KW"/>
</dbReference>
<proteinExistence type="inferred from homology"/>
<evidence type="ECO:0000256" key="3">
    <source>
        <dbReference type="PROSITE-ProRule" id="PRU00284"/>
    </source>
</evidence>
<feature type="transmembrane region" description="Helical" evidence="5">
    <location>
        <begin position="17"/>
        <end position="37"/>
    </location>
</feature>
<evidence type="ECO:0000259" key="6">
    <source>
        <dbReference type="PROSITE" id="PS50111"/>
    </source>
</evidence>
<comment type="caution">
    <text evidence="8">The sequence shown here is derived from an EMBL/GenBank/DDBJ whole genome shotgun (WGS) entry which is preliminary data.</text>
</comment>
<accession>A0A0B9A6U0</accession>
<name>A0A0B9A6U0_9SPHN</name>
<keyword evidence="1" id="KW-0145">Chemotaxis</keyword>
<dbReference type="PANTHER" id="PTHR43531">
    <property type="entry name" value="PROTEIN ICFG"/>
    <property type="match status" value="1"/>
</dbReference>
<dbReference type="STRING" id="48936.NJ75_02921"/>
<evidence type="ECO:0000256" key="2">
    <source>
        <dbReference type="ARBA" id="ARBA00029447"/>
    </source>
</evidence>
<evidence type="ECO:0000256" key="1">
    <source>
        <dbReference type="ARBA" id="ARBA00022500"/>
    </source>
</evidence>
<dbReference type="Gene3D" id="6.10.340.10">
    <property type="match status" value="1"/>
</dbReference>
<dbReference type="SMART" id="SM00283">
    <property type="entry name" value="MA"/>
    <property type="match status" value="1"/>
</dbReference>
<keyword evidence="9" id="KW-1185">Reference proteome</keyword>
<dbReference type="PRINTS" id="PR00260">
    <property type="entry name" value="CHEMTRNSDUCR"/>
</dbReference>
<dbReference type="EMBL" id="JRVC01000014">
    <property type="protein sequence ID" value="KHS44995.1"/>
    <property type="molecule type" value="Genomic_DNA"/>
</dbReference>
<gene>
    <name evidence="8" type="ORF">NJ75_02921</name>
</gene>
<dbReference type="GO" id="GO:0007165">
    <property type="term" value="P:signal transduction"/>
    <property type="evidence" value="ECO:0007669"/>
    <property type="project" value="UniProtKB-KW"/>
</dbReference>
<dbReference type="RefSeq" id="WP_039335802.1">
    <property type="nucleotide sequence ID" value="NZ_JRVC01000014.1"/>
</dbReference>
<dbReference type="GO" id="GO:0004888">
    <property type="term" value="F:transmembrane signaling receptor activity"/>
    <property type="evidence" value="ECO:0007669"/>
    <property type="project" value="InterPro"/>
</dbReference>
<feature type="transmembrane region" description="Helical" evidence="5">
    <location>
        <begin position="43"/>
        <end position="62"/>
    </location>
</feature>
<dbReference type="InterPro" id="IPR004090">
    <property type="entry name" value="Chemotax_Me-accpt_rcpt"/>
</dbReference>